<comment type="caution">
    <text evidence="2">The sequence shown here is derived from an EMBL/GenBank/DDBJ whole genome shotgun (WGS) entry which is preliminary data.</text>
</comment>
<dbReference type="EMBL" id="JANPWB010000006">
    <property type="protein sequence ID" value="KAJ1178264.1"/>
    <property type="molecule type" value="Genomic_DNA"/>
</dbReference>
<feature type="region of interest" description="Disordered" evidence="1">
    <location>
        <begin position="132"/>
        <end position="151"/>
    </location>
</feature>
<evidence type="ECO:0000313" key="2">
    <source>
        <dbReference type="EMBL" id="KAJ1178264.1"/>
    </source>
</evidence>
<keyword evidence="3" id="KW-1185">Reference proteome</keyword>
<dbReference type="Proteomes" id="UP001066276">
    <property type="component" value="Chromosome 3_2"/>
</dbReference>
<dbReference type="AlphaFoldDB" id="A0AAV7TNL7"/>
<protein>
    <submittedName>
        <fullName evidence="2">Uncharacterized protein</fullName>
    </submittedName>
</protein>
<proteinExistence type="predicted"/>
<reference evidence="2" key="1">
    <citation type="journal article" date="2022" name="bioRxiv">
        <title>Sequencing and chromosome-scale assembly of the giantPleurodeles waltlgenome.</title>
        <authorList>
            <person name="Brown T."/>
            <person name="Elewa A."/>
            <person name="Iarovenko S."/>
            <person name="Subramanian E."/>
            <person name="Araus A.J."/>
            <person name="Petzold A."/>
            <person name="Susuki M."/>
            <person name="Suzuki K.-i.T."/>
            <person name="Hayashi T."/>
            <person name="Toyoda A."/>
            <person name="Oliveira C."/>
            <person name="Osipova E."/>
            <person name="Leigh N.D."/>
            <person name="Simon A."/>
            <person name="Yun M.H."/>
        </authorList>
    </citation>
    <scope>NUCLEOTIDE SEQUENCE</scope>
    <source>
        <strain evidence="2">20211129_DDA</strain>
        <tissue evidence="2">Liver</tissue>
    </source>
</reference>
<name>A0AAV7TNL7_PLEWA</name>
<evidence type="ECO:0000313" key="3">
    <source>
        <dbReference type="Proteomes" id="UP001066276"/>
    </source>
</evidence>
<gene>
    <name evidence="2" type="ORF">NDU88_003511</name>
</gene>
<accession>A0AAV7TNL7</accession>
<evidence type="ECO:0000256" key="1">
    <source>
        <dbReference type="SAM" id="MobiDB-lite"/>
    </source>
</evidence>
<sequence length="178" mass="19403">MVDRVRGMVVTKKECGKVTLKNGFGEEAYSLRSAKKSKKRVKAEGLDSLQKQSIVRSKVEQISSTSKRKLTVSSIGGVNNRKVLVTPSVRTYFRVLPGSPKMSTRDEGMQDVDKLVPVVGLEDKVLDTRVDRGGTAQFSPPWGSSETQEGIGARQDVQPLGENHGQSIADMLKALSVD</sequence>
<feature type="compositionally biased region" description="Polar residues" evidence="1">
    <location>
        <begin position="136"/>
        <end position="148"/>
    </location>
</feature>
<organism evidence="2 3">
    <name type="scientific">Pleurodeles waltl</name>
    <name type="common">Iberian ribbed newt</name>
    <dbReference type="NCBI Taxonomy" id="8319"/>
    <lineage>
        <taxon>Eukaryota</taxon>
        <taxon>Metazoa</taxon>
        <taxon>Chordata</taxon>
        <taxon>Craniata</taxon>
        <taxon>Vertebrata</taxon>
        <taxon>Euteleostomi</taxon>
        <taxon>Amphibia</taxon>
        <taxon>Batrachia</taxon>
        <taxon>Caudata</taxon>
        <taxon>Salamandroidea</taxon>
        <taxon>Salamandridae</taxon>
        <taxon>Pleurodelinae</taxon>
        <taxon>Pleurodeles</taxon>
    </lineage>
</organism>